<name>A0A5J4YKA9_PORPP</name>
<keyword evidence="6" id="KW-1185">Reference proteome</keyword>
<dbReference type="Proteomes" id="UP000324585">
    <property type="component" value="Unassembled WGS sequence"/>
</dbReference>
<dbReference type="InterPro" id="IPR036291">
    <property type="entry name" value="NAD(P)-bd_dom_sf"/>
</dbReference>
<dbReference type="PROSITE" id="PS00061">
    <property type="entry name" value="ADH_SHORT"/>
    <property type="match status" value="1"/>
</dbReference>
<dbReference type="AlphaFoldDB" id="A0A5J4YKA9"/>
<comment type="similarity">
    <text evidence="1 3">Belongs to the short-chain dehydrogenases/reductases (SDR) family.</text>
</comment>
<dbReference type="EMBL" id="VRMN01000017">
    <property type="protein sequence ID" value="KAA8490947.1"/>
    <property type="molecule type" value="Genomic_DNA"/>
</dbReference>
<evidence type="ECO:0000256" key="3">
    <source>
        <dbReference type="RuleBase" id="RU000363"/>
    </source>
</evidence>
<feature type="signal peptide" evidence="4">
    <location>
        <begin position="1"/>
        <end position="19"/>
    </location>
</feature>
<dbReference type="PANTHER" id="PTHR24320:SF148">
    <property type="entry name" value="NAD(P)-BINDING ROSSMANN-FOLD SUPERFAMILY PROTEIN"/>
    <property type="match status" value="1"/>
</dbReference>
<comment type="caution">
    <text evidence="5">The sequence shown here is derived from an EMBL/GenBank/DDBJ whole genome shotgun (WGS) entry which is preliminary data.</text>
</comment>
<evidence type="ECO:0000256" key="1">
    <source>
        <dbReference type="ARBA" id="ARBA00006484"/>
    </source>
</evidence>
<dbReference type="PRINTS" id="PR00081">
    <property type="entry name" value="GDHRDH"/>
</dbReference>
<evidence type="ECO:0000256" key="4">
    <source>
        <dbReference type="SAM" id="SignalP"/>
    </source>
</evidence>
<organism evidence="5 6">
    <name type="scientific">Porphyridium purpureum</name>
    <name type="common">Red alga</name>
    <name type="synonym">Porphyridium cruentum</name>
    <dbReference type="NCBI Taxonomy" id="35688"/>
    <lineage>
        <taxon>Eukaryota</taxon>
        <taxon>Rhodophyta</taxon>
        <taxon>Bangiophyceae</taxon>
        <taxon>Porphyridiales</taxon>
        <taxon>Porphyridiaceae</taxon>
        <taxon>Porphyridium</taxon>
    </lineage>
</organism>
<keyword evidence="4" id="KW-0732">Signal</keyword>
<dbReference type="SUPFAM" id="SSF51735">
    <property type="entry name" value="NAD(P)-binding Rossmann-fold domains"/>
    <property type="match status" value="1"/>
</dbReference>
<dbReference type="InterPro" id="IPR020904">
    <property type="entry name" value="Sc_DH/Rdtase_CS"/>
</dbReference>
<dbReference type="InterPro" id="IPR002347">
    <property type="entry name" value="SDR_fam"/>
</dbReference>
<evidence type="ECO:0000313" key="6">
    <source>
        <dbReference type="Proteomes" id="UP000324585"/>
    </source>
</evidence>
<reference evidence="6" key="1">
    <citation type="journal article" date="2019" name="Nat. Commun.">
        <title>Expansion of phycobilisome linker gene families in mesophilic red algae.</title>
        <authorList>
            <person name="Lee J."/>
            <person name="Kim D."/>
            <person name="Bhattacharya D."/>
            <person name="Yoon H.S."/>
        </authorList>
    </citation>
    <scope>NUCLEOTIDE SEQUENCE [LARGE SCALE GENOMIC DNA]</scope>
    <source>
        <strain evidence="6">CCMP 1328</strain>
    </source>
</reference>
<sequence length="347" mass="37207">MRLGANCVTWSLLPNFVFSGTIIRTGTESVFECDLVCTKIDERRQQSGEASFGAFTYHQVGSRAVVAAVRLAVNDMAMSKTILVTGASDGIGLATARALADRGHLVLLHGRNAEKIERVAEAMSLAGGRVEKYVADLSRQKDVESLADAVCARHSSLDVLINNAGVFKTGGPTVTPDGRDIRFVVNTVSPYLLTKRLLPIMEGVQDARVVNVSSIAAAPVDLDALSGKVRIQDDYQAYAQSKLAMNMWTYHMATQEQKGVVLVAVNPGSLLATKMVKEGFGINGNDVGIGADILVRAALSDEFAPHAQRSGRFFDNDAGCFARGHPHNDDSARCAAVMREIESQLAL</sequence>
<dbReference type="PRINTS" id="PR00080">
    <property type="entry name" value="SDRFAMILY"/>
</dbReference>
<dbReference type="OrthoDB" id="191139at2759"/>
<dbReference type="Pfam" id="PF00106">
    <property type="entry name" value="adh_short"/>
    <property type="match status" value="1"/>
</dbReference>
<gene>
    <name evidence="5" type="ORF">FVE85_9839</name>
</gene>
<proteinExistence type="inferred from homology"/>
<protein>
    <submittedName>
        <fullName evidence="5">Retinol dehydrogenase 13</fullName>
    </submittedName>
</protein>
<dbReference type="GO" id="GO:0016491">
    <property type="term" value="F:oxidoreductase activity"/>
    <property type="evidence" value="ECO:0007669"/>
    <property type="project" value="UniProtKB-KW"/>
</dbReference>
<feature type="chain" id="PRO_5023890678" evidence="4">
    <location>
        <begin position="20"/>
        <end position="347"/>
    </location>
</feature>
<keyword evidence="2" id="KW-0560">Oxidoreductase</keyword>
<evidence type="ECO:0000313" key="5">
    <source>
        <dbReference type="EMBL" id="KAA8490947.1"/>
    </source>
</evidence>
<accession>A0A5J4YKA9</accession>
<dbReference type="PANTHER" id="PTHR24320">
    <property type="entry name" value="RETINOL DEHYDROGENASE"/>
    <property type="match status" value="1"/>
</dbReference>
<dbReference type="Gene3D" id="3.40.50.720">
    <property type="entry name" value="NAD(P)-binding Rossmann-like Domain"/>
    <property type="match status" value="1"/>
</dbReference>
<evidence type="ECO:0000256" key="2">
    <source>
        <dbReference type="ARBA" id="ARBA00023002"/>
    </source>
</evidence>